<dbReference type="SUPFAM" id="SSF51246">
    <property type="entry name" value="Rudiment single hybrid motif"/>
    <property type="match status" value="1"/>
</dbReference>
<dbReference type="Proteomes" id="UP001497392">
    <property type="component" value="Unassembled WGS sequence"/>
</dbReference>
<dbReference type="InterPro" id="IPR011054">
    <property type="entry name" value="Rudment_hybrid_motif"/>
</dbReference>
<comment type="caution">
    <text evidence="1">The sequence shown here is derived from an EMBL/GenBank/DDBJ whole genome shotgun (WGS) entry which is preliminary data.</text>
</comment>
<proteinExistence type="predicted"/>
<protein>
    <submittedName>
        <fullName evidence="1">G8535 protein</fullName>
    </submittedName>
</protein>
<accession>A0ABP1G6Z8</accession>
<evidence type="ECO:0000313" key="1">
    <source>
        <dbReference type="EMBL" id="CAL5225672.1"/>
    </source>
</evidence>
<keyword evidence="2" id="KW-1185">Reference proteome</keyword>
<organism evidence="1 2">
    <name type="scientific">Coccomyxa viridis</name>
    <dbReference type="NCBI Taxonomy" id="1274662"/>
    <lineage>
        <taxon>Eukaryota</taxon>
        <taxon>Viridiplantae</taxon>
        <taxon>Chlorophyta</taxon>
        <taxon>core chlorophytes</taxon>
        <taxon>Trebouxiophyceae</taxon>
        <taxon>Trebouxiophyceae incertae sedis</taxon>
        <taxon>Coccomyxaceae</taxon>
        <taxon>Coccomyxa</taxon>
    </lineage>
</organism>
<dbReference type="EMBL" id="CAXHTA020000012">
    <property type="protein sequence ID" value="CAL5225672.1"/>
    <property type="molecule type" value="Genomic_DNA"/>
</dbReference>
<name>A0ABP1G6Z8_9CHLO</name>
<reference evidence="1 2" key="1">
    <citation type="submission" date="2024-06" db="EMBL/GenBank/DDBJ databases">
        <authorList>
            <person name="Kraege A."/>
            <person name="Thomma B."/>
        </authorList>
    </citation>
    <scope>NUCLEOTIDE SEQUENCE [LARGE SCALE GENOMIC DNA]</scope>
</reference>
<dbReference type="Gene3D" id="3.30.470.20">
    <property type="entry name" value="ATP-grasp fold, B domain"/>
    <property type="match status" value="1"/>
</dbReference>
<evidence type="ECO:0000313" key="2">
    <source>
        <dbReference type="Proteomes" id="UP001497392"/>
    </source>
</evidence>
<gene>
    <name evidence="1" type="primary">g8535</name>
    <name evidence="1" type="ORF">VP750_LOCUS7331</name>
</gene>
<sequence>MTVPLNELVISGVPTTTQYHEMILEIEDFVNGNVDTGFIPKHADQLTDPPPPKTRSLQLYFFDAPSSELTSSCIR</sequence>